<organism evidence="12 13">
    <name type="scientific">Verticillium longisporum</name>
    <name type="common">Verticillium dahliae var. longisporum</name>
    <dbReference type="NCBI Taxonomy" id="100787"/>
    <lineage>
        <taxon>Eukaryota</taxon>
        <taxon>Fungi</taxon>
        <taxon>Dikarya</taxon>
        <taxon>Ascomycota</taxon>
        <taxon>Pezizomycotina</taxon>
        <taxon>Sordariomycetes</taxon>
        <taxon>Hypocreomycetidae</taxon>
        <taxon>Glomerellales</taxon>
        <taxon>Plectosphaerellaceae</taxon>
        <taxon>Verticillium</taxon>
    </lineage>
</organism>
<comment type="similarity">
    <text evidence="9">Belongs to the laat-1 family.</text>
</comment>
<dbReference type="AlphaFoldDB" id="A0A0G4M8V0"/>
<evidence type="ECO:0000256" key="11">
    <source>
        <dbReference type="SAM" id="Phobius"/>
    </source>
</evidence>
<feature type="transmembrane region" description="Helical" evidence="11">
    <location>
        <begin position="230"/>
        <end position="247"/>
    </location>
</feature>
<evidence type="ECO:0000256" key="7">
    <source>
        <dbReference type="ARBA" id="ARBA00022989"/>
    </source>
</evidence>
<evidence type="ECO:0008006" key="14">
    <source>
        <dbReference type="Google" id="ProtNLM"/>
    </source>
</evidence>
<dbReference type="Gene3D" id="1.20.1250.20">
    <property type="entry name" value="MFS general substrate transporter like domains"/>
    <property type="match status" value="1"/>
</dbReference>
<dbReference type="FunFam" id="1.20.1280.290:FF:000012">
    <property type="entry name" value="Vacuolar membrane PQ loop repeat protein"/>
    <property type="match status" value="1"/>
</dbReference>
<feature type="transmembrane region" description="Helical" evidence="11">
    <location>
        <begin position="176"/>
        <end position="196"/>
    </location>
</feature>
<dbReference type="PANTHER" id="PTHR16201">
    <property type="entry name" value="SEVEN TRANSMEMBRANE PROTEIN 1-RELATED"/>
    <property type="match status" value="1"/>
</dbReference>
<feature type="transmembrane region" description="Helical" evidence="11">
    <location>
        <begin position="777"/>
        <end position="799"/>
    </location>
</feature>
<dbReference type="GO" id="GO:0015174">
    <property type="term" value="F:basic amino acid transmembrane transporter activity"/>
    <property type="evidence" value="ECO:0007669"/>
    <property type="project" value="UniProtKB-ARBA"/>
</dbReference>
<feature type="transmembrane region" description="Helical" evidence="11">
    <location>
        <begin position="639"/>
        <end position="661"/>
    </location>
</feature>
<dbReference type="STRING" id="100787.A0A0G4M8V0"/>
<evidence type="ECO:0000313" key="13">
    <source>
        <dbReference type="Proteomes" id="UP000044602"/>
    </source>
</evidence>
<protein>
    <recommendedName>
        <fullName evidence="14">Major facilitator superfamily (MFS) profile domain-containing protein</fullName>
    </recommendedName>
</protein>
<gene>
    <name evidence="12" type="ORF">BN1708_015847</name>
</gene>
<dbReference type="PANTHER" id="PTHR16201:SF35">
    <property type="entry name" value="VACUOLAR AMINO ACID TRANSPORTER YPQ1-RELATED"/>
    <property type="match status" value="1"/>
</dbReference>
<dbReference type="Pfam" id="PF04193">
    <property type="entry name" value="PQ-loop"/>
    <property type="match status" value="2"/>
</dbReference>
<feature type="transmembrane region" description="Helical" evidence="11">
    <location>
        <begin position="449"/>
        <end position="469"/>
    </location>
</feature>
<keyword evidence="5 11" id="KW-0812">Transmembrane</keyword>
<keyword evidence="8 11" id="KW-0472">Membrane</keyword>
<evidence type="ECO:0000256" key="6">
    <source>
        <dbReference type="ARBA" id="ARBA00022737"/>
    </source>
</evidence>
<evidence type="ECO:0000256" key="10">
    <source>
        <dbReference type="SAM" id="MobiDB-lite"/>
    </source>
</evidence>
<dbReference type="InterPro" id="IPR006603">
    <property type="entry name" value="PQ-loop_rpt"/>
</dbReference>
<dbReference type="GO" id="GO:0015179">
    <property type="term" value="F:L-amino acid transmembrane transporter activity"/>
    <property type="evidence" value="ECO:0007669"/>
    <property type="project" value="UniProtKB-ARBA"/>
</dbReference>
<dbReference type="InterPro" id="IPR051415">
    <property type="entry name" value="LAAT-1"/>
</dbReference>
<dbReference type="GO" id="GO:0015101">
    <property type="term" value="F:organic cation transmembrane transporter activity"/>
    <property type="evidence" value="ECO:0007669"/>
    <property type="project" value="UniProtKB-ARBA"/>
</dbReference>
<feature type="transmembrane region" description="Helical" evidence="11">
    <location>
        <begin position="268"/>
        <end position="287"/>
    </location>
</feature>
<dbReference type="GO" id="GO:0034488">
    <property type="term" value="P:basic amino acid transmembrane export from vacuole"/>
    <property type="evidence" value="ECO:0007669"/>
    <property type="project" value="UniProtKB-ARBA"/>
</dbReference>
<sequence>MFSMAPPTAPLHLDVEAISGICGSISIACWVVVFSPQILENFRRSSADGLSLQFIIVWLAGDVFNILGAVLQGVLPTMIILAIYYTIADIVLLAQCFYYRGFTWKDEVVPPAAKPRPARVPDRERDMLNERTTLLDHAAAHRERRGSDWSNLSPAVPLHDGPPPATPAQPTRLQTVLWNAVAILMVCAAGVLGWLLSRRYSPTHGAGHDGDHDGDHDGHDDHGADQQLGFNFWGQVFGWLCAVLYLGSRLPQILLNYRRKSTEGVSMLFFLFACLGNLTYVLSIFAYDPHCGRHGCAPGRGYARYILVNLSWLAGSMGTLLLDMGIFVQFFLYRKDEDEDDDEYEGDDEDEDEADGHSIDQDRSVVFALRPSSSVNCHRHLVIIMATSEVRPSLELRTLDRPDFFDGTPLGAATPDAALGETDLPAVTDTHDPADEFESLPPADEGKHAYLFLAACFLVEALIWGFPFSFGVFRSYYATHAPFAGAPNIAVIGTCAMGIMYFTAPLVISILRVVPRFSRWSPVIGLLLTCFALAMSSFSTTVPHLIATQGVFYAIGGALAYIPCIVYMDEWFVRRKGLAYGIMCARSSSAAFRRPHANVRFLLSRPFLLHQVANMVEALGCFLPAVYLSSYAQTFLGAAPFAAASTLLFVNVASVFGCVAMGHMVDRLPVGHCLLVSSIGAAVGCLMLWGFASNLPVLYVFCAVYGLFAGSYTSAWPGVMTSIVEREKGQGRGVDPILVFGCLASGRGVGNMVSGPLSEALIEGKPWMGDAAFGYGSGYGTLIVFTGVTAALGGMSWLWKRIGWMNNTPYTFR</sequence>
<evidence type="ECO:0000256" key="4">
    <source>
        <dbReference type="ARBA" id="ARBA00022554"/>
    </source>
</evidence>
<evidence type="ECO:0000256" key="5">
    <source>
        <dbReference type="ARBA" id="ARBA00022692"/>
    </source>
</evidence>
<dbReference type="GO" id="GO:0098588">
    <property type="term" value="C:bounding membrane of organelle"/>
    <property type="evidence" value="ECO:0007669"/>
    <property type="project" value="UniProtKB-ARBA"/>
</dbReference>
<evidence type="ECO:0000256" key="3">
    <source>
        <dbReference type="ARBA" id="ARBA00022448"/>
    </source>
</evidence>
<dbReference type="GO" id="GO:0034490">
    <property type="term" value="P:basic amino acid transmembrane import into vacuole"/>
    <property type="evidence" value="ECO:0007669"/>
    <property type="project" value="UniProtKB-ARBA"/>
</dbReference>
<evidence type="ECO:0000256" key="9">
    <source>
        <dbReference type="ARBA" id="ARBA00038039"/>
    </source>
</evidence>
<feature type="transmembrane region" description="Helical" evidence="11">
    <location>
        <begin position="698"/>
        <end position="716"/>
    </location>
</feature>
<keyword evidence="7 11" id="KW-1133">Transmembrane helix</keyword>
<evidence type="ECO:0000256" key="1">
    <source>
        <dbReference type="ARBA" id="ARBA00004116"/>
    </source>
</evidence>
<feature type="transmembrane region" description="Helical" evidence="11">
    <location>
        <begin position="489"/>
        <end position="511"/>
    </location>
</feature>
<evidence type="ECO:0000256" key="8">
    <source>
        <dbReference type="ARBA" id="ARBA00023136"/>
    </source>
</evidence>
<dbReference type="Gene3D" id="1.20.1280.290">
    <property type="match status" value="2"/>
</dbReference>
<feature type="transmembrane region" description="Helical" evidence="11">
    <location>
        <begin position="307"/>
        <end position="332"/>
    </location>
</feature>
<keyword evidence="6" id="KW-0677">Repeat</keyword>
<name>A0A0G4M8V0_VERLO</name>
<evidence type="ECO:0000256" key="2">
    <source>
        <dbReference type="ARBA" id="ARBA00004127"/>
    </source>
</evidence>
<evidence type="ECO:0000313" key="12">
    <source>
        <dbReference type="EMBL" id="CRK30718.1"/>
    </source>
</evidence>
<keyword evidence="4" id="KW-0926">Vacuole</keyword>
<keyword evidence="13" id="KW-1185">Reference proteome</keyword>
<feature type="transmembrane region" description="Helical" evidence="11">
    <location>
        <begin position="673"/>
        <end position="692"/>
    </location>
</feature>
<dbReference type="Proteomes" id="UP000044602">
    <property type="component" value="Unassembled WGS sequence"/>
</dbReference>
<dbReference type="SMART" id="SM00679">
    <property type="entry name" value="CTNS"/>
    <property type="match status" value="2"/>
</dbReference>
<reference evidence="12 13" key="1">
    <citation type="submission" date="2015-05" db="EMBL/GenBank/DDBJ databases">
        <authorList>
            <person name="Wang D.B."/>
            <person name="Wang M."/>
        </authorList>
    </citation>
    <scope>NUCLEOTIDE SEQUENCE [LARGE SCALE GENOMIC DNA]</scope>
    <source>
        <strain evidence="12">VL1</strain>
    </source>
</reference>
<feature type="transmembrane region" description="Helical" evidence="11">
    <location>
        <begin position="607"/>
        <end position="627"/>
    </location>
</feature>
<accession>A0A0G4M8V0</accession>
<dbReference type="GO" id="GO:0005773">
    <property type="term" value="C:vacuole"/>
    <property type="evidence" value="ECO:0007669"/>
    <property type="project" value="UniProtKB-SubCell"/>
</dbReference>
<feature type="transmembrane region" description="Helical" evidence="11">
    <location>
        <begin position="17"/>
        <end position="39"/>
    </location>
</feature>
<dbReference type="SUPFAM" id="SSF103473">
    <property type="entry name" value="MFS general substrate transporter"/>
    <property type="match status" value="1"/>
</dbReference>
<keyword evidence="3" id="KW-0813">Transport</keyword>
<proteinExistence type="inferred from homology"/>
<comment type="subcellular location">
    <subcellularLocation>
        <location evidence="2">Endomembrane system</location>
        <topology evidence="2">Multi-pass membrane protein</topology>
    </subcellularLocation>
    <subcellularLocation>
        <location evidence="1">Vacuole</location>
    </subcellularLocation>
</comment>
<feature type="region of interest" description="Disordered" evidence="10">
    <location>
        <begin position="142"/>
        <end position="167"/>
    </location>
</feature>
<dbReference type="EMBL" id="CVQH01021485">
    <property type="protein sequence ID" value="CRK30718.1"/>
    <property type="molecule type" value="Genomic_DNA"/>
</dbReference>
<feature type="transmembrane region" description="Helical" evidence="11">
    <location>
        <begin position="51"/>
        <end position="71"/>
    </location>
</feature>
<feature type="transmembrane region" description="Helical" evidence="11">
    <location>
        <begin position="523"/>
        <end position="545"/>
    </location>
</feature>
<dbReference type="InterPro" id="IPR036259">
    <property type="entry name" value="MFS_trans_sf"/>
</dbReference>
<dbReference type="GO" id="GO:0012505">
    <property type="term" value="C:endomembrane system"/>
    <property type="evidence" value="ECO:0007669"/>
    <property type="project" value="UniProtKB-SubCell"/>
</dbReference>
<dbReference type="FunFam" id="1.20.1280.290:FF:000011">
    <property type="entry name" value="PQ loop repeat protein"/>
    <property type="match status" value="1"/>
</dbReference>
<feature type="transmembrane region" description="Helical" evidence="11">
    <location>
        <begin position="77"/>
        <end position="99"/>
    </location>
</feature>
<feature type="transmembrane region" description="Helical" evidence="11">
    <location>
        <begin position="551"/>
        <end position="568"/>
    </location>
</feature>